<evidence type="ECO:0000313" key="8">
    <source>
        <dbReference type="EMBL" id="SDQ72326.1"/>
    </source>
</evidence>
<keyword evidence="5" id="KW-0100">Branched-chain amino acid biosynthesis</keyword>
<protein>
    <submittedName>
        <fullName evidence="8">Dehydratase family protein</fullName>
    </submittedName>
</protein>
<evidence type="ECO:0000256" key="4">
    <source>
        <dbReference type="ARBA" id="ARBA00023239"/>
    </source>
</evidence>
<keyword evidence="2" id="KW-0479">Metal-binding</keyword>
<dbReference type="InterPro" id="IPR037237">
    <property type="entry name" value="IlvD/EDD_N"/>
</dbReference>
<accession>A0A1H1D915</accession>
<feature type="region of interest" description="Disordered" evidence="6">
    <location>
        <begin position="59"/>
        <end position="81"/>
    </location>
</feature>
<dbReference type="GO" id="GO:0016836">
    <property type="term" value="F:hydro-lyase activity"/>
    <property type="evidence" value="ECO:0007669"/>
    <property type="project" value="TreeGrafter"/>
</dbReference>
<evidence type="ECO:0000259" key="7">
    <source>
        <dbReference type="Pfam" id="PF00920"/>
    </source>
</evidence>
<dbReference type="PANTHER" id="PTHR43661">
    <property type="entry name" value="D-XYLONATE DEHYDRATASE"/>
    <property type="match status" value="1"/>
</dbReference>
<dbReference type="STRING" id="995062.SAMN04489718_1931"/>
<name>A0A1H1D915_9ACTN</name>
<dbReference type="PANTHER" id="PTHR43661:SF3">
    <property type="entry name" value="D-XYLONATE DEHYDRATASE YAGF-RELATED"/>
    <property type="match status" value="1"/>
</dbReference>
<sequence>MHLAQRWYGDDDSAVLPRSIADKRAFENALALDVAMGDSTNTVLRTLAAAREGKIDFTLAERRAKTESSEPPGDRAPGTGR</sequence>
<evidence type="ECO:0000256" key="2">
    <source>
        <dbReference type="ARBA" id="ARBA00022714"/>
    </source>
</evidence>
<keyword evidence="4" id="KW-0456">Lyase</keyword>
<dbReference type="AlphaFoldDB" id="A0A1H1D915"/>
<keyword evidence="2" id="KW-0408">Iron</keyword>
<reference evidence="9" key="1">
    <citation type="submission" date="2016-10" db="EMBL/GenBank/DDBJ databases">
        <authorList>
            <person name="Varghese N."/>
            <person name="Submissions S."/>
        </authorList>
    </citation>
    <scope>NUCLEOTIDE SEQUENCE [LARGE SCALE GENOMIC DNA]</scope>
    <source>
        <strain evidence="9">DSM 45459</strain>
    </source>
</reference>
<organism evidence="8 9">
    <name type="scientific">Actinopolyspora saharensis</name>
    <dbReference type="NCBI Taxonomy" id="995062"/>
    <lineage>
        <taxon>Bacteria</taxon>
        <taxon>Bacillati</taxon>
        <taxon>Actinomycetota</taxon>
        <taxon>Actinomycetes</taxon>
        <taxon>Actinopolysporales</taxon>
        <taxon>Actinopolysporaceae</taxon>
        <taxon>Actinopolyspora</taxon>
    </lineage>
</organism>
<evidence type="ECO:0000256" key="3">
    <source>
        <dbReference type="ARBA" id="ARBA00023014"/>
    </source>
</evidence>
<keyword evidence="9" id="KW-1185">Reference proteome</keyword>
<dbReference type="Pfam" id="PF00920">
    <property type="entry name" value="ILVD_EDD_N"/>
    <property type="match status" value="1"/>
</dbReference>
<dbReference type="GO" id="GO:0009082">
    <property type="term" value="P:branched-chain amino acid biosynthetic process"/>
    <property type="evidence" value="ECO:0007669"/>
    <property type="project" value="UniProtKB-KW"/>
</dbReference>
<dbReference type="GO" id="GO:0051537">
    <property type="term" value="F:2 iron, 2 sulfur cluster binding"/>
    <property type="evidence" value="ECO:0007669"/>
    <property type="project" value="UniProtKB-KW"/>
</dbReference>
<proteinExistence type="inferred from homology"/>
<feature type="domain" description="Dihydroxy-acid/6-phosphogluconate dehydratase N-terminal" evidence="7">
    <location>
        <begin position="14"/>
        <end position="61"/>
    </location>
</feature>
<comment type="similarity">
    <text evidence="1">Belongs to the IlvD/Edd family.</text>
</comment>
<keyword evidence="2" id="KW-0001">2Fe-2S</keyword>
<keyword evidence="5" id="KW-0028">Amino-acid biosynthesis</keyword>
<keyword evidence="3" id="KW-0411">Iron-sulfur</keyword>
<dbReference type="InterPro" id="IPR000581">
    <property type="entry name" value="ILV_EDD_N"/>
</dbReference>
<evidence type="ECO:0000313" key="9">
    <source>
        <dbReference type="Proteomes" id="UP000199301"/>
    </source>
</evidence>
<evidence type="ECO:0000256" key="5">
    <source>
        <dbReference type="ARBA" id="ARBA00023304"/>
    </source>
</evidence>
<evidence type="ECO:0000256" key="6">
    <source>
        <dbReference type="SAM" id="MobiDB-lite"/>
    </source>
</evidence>
<dbReference type="GO" id="GO:0005829">
    <property type="term" value="C:cytosol"/>
    <property type="evidence" value="ECO:0007669"/>
    <property type="project" value="TreeGrafter"/>
</dbReference>
<dbReference type="Proteomes" id="UP000199301">
    <property type="component" value="Unassembled WGS sequence"/>
</dbReference>
<dbReference type="SUPFAM" id="SSF143975">
    <property type="entry name" value="IlvD/EDD N-terminal domain-like"/>
    <property type="match status" value="1"/>
</dbReference>
<feature type="compositionally biased region" description="Basic and acidic residues" evidence="6">
    <location>
        <begin position="59"/>
        <end position="68"/>
    </location>
</feature>
<dbReference type="EMBL" id="FNKO01000002">
    <property type="protein sequence ID" value="SDQ72326.1"/>
    <property type="molecule type" value="Genomic_DNA"/>
</dbReference>
<evidence type="ECO:0000256" key="1">
    <source>
        <dbReference type="ARBA" id="ARBA00006486"/>
    </source>
</evidence>
<gene>
    <name evidence="8" type="ORF">SAMN04489718_1931</name>
</gene>